<dbReference type="GO" id="GO:1990904">
    <property type="term" value="C:ribonucleoprotein complex"/>
    <property type="evidence" value="ECO:0007669"/>
    <property type="project" value="TreeGrafter"/>
</dbReference>
<evidence type="ECO:0008006" key="5">
    <source>
        <dbReference type="Google" id="ProtNLM"/>
    </source>
</evidence>
<feature type="coiled-coil region" evidence="1">
    <location>
        <begin position="265"/>
        <end position="301"/>
    </location>
</feature>
<feature type="coiled-coil region" evidence="1">
    <location>
        <begin position="171"/>
        <end position="217"/>
    </location>
</feature>
<evidence type="ECO:0000256" key="2">
    <source>
        <dbReference type="SAM" id="MobiDB-lite"/>
    </source>
</evidence>
<sequence length="498" mass="55352">MATDSNTPAAAGAATAAPVKPVKPDQAVFEKELAKLEKELADSQAKLKAVKDKIDLATPSKDKATQSPTQIRRQELLDRLKAIREEQGSGKKDRGSKLDKIKSLDDQLKSRITEQKAARAKMPFKNLEELDAQIASLEKSVNEGKMKLVDEKKALTEVSNLRKQRKSFAQFEDGQKAIDKLKADIKEIKDSLDTPEAKKLSEEYNKLQAELDAIKAEQDEAYKGLSSLRDQRTKLRQEQEEKWQAVKKFKDDYHTQRKAAIAWEKEQRQKRFEREQAERERIAKERKMERAQKMLAEASDLAYLEEIRRANSLLHFFDPSHPVAEKAPLVADKGLAAAASRKVDASGLKGTALVSKKDRDEEYLPAAKKGKKGKNKKAEAASTKFNVPPSVLEDSAFIGVDPPMSAAEVPAVLEKIKAKLEHWKADQPAQTQKNIEKAKKEIERLEAEEAGEKASGASTPKDAGKDKPVAEATEALEKTTIEEKTEEAPKAAEVEAAA</sequence>
<evidence type="ECO:0000313" key="3">
    <source>
        <dbReference type="EMBL" id="KAK4193569.1"/>
    </source>
</evidence>
<dbReference type="Proteomes" id="UP001302126">
    <property type="component" value="Unassembled WGS sequence"/>
</dbReference>
<keyword evidence="4" id="KW-1185">Reference proteome</keyword>
<reference evidence="3" key="1">
    <citation type="journal article" date="2023" name="Mol. Phylogenet. Evol.">
        <title>Genome-scale phylogeny and comparative genomics of the fungal order Sordariales.</title>
        <authorList>
            <person name="Hensen N."/>
            <person name="Bonometti L."/>
            <person name="Westerberg I."/>
            <person name="Brannstrom I.O."/>
            <person name="Guillou S."/>
            <person name="Cros-Aarteil S."/>
            <person name="Calhoun S."/>
            <person name="Haridas S."/>
            <person name="Kuo A."/>
            <person name="Mondo S."/>
            <person name="Pangilinan J."/>
            <person name="Riley R."/>
            <person name="LaButti K."/>
            <person name="Andreopoulos B."/>
            <person name="Lipzen A."/>
            <person name="Chen C."/>
            <person name="Yan M."/>
            <person name="Daum C."/>
            <person name="Ng V."/>
            <person name="Clum A."/>
            <person name="Steindorff A."/>
            <person name="Ohm R.A."/>
            <person name="Martin F."/>
            <person name="Silar P."/>
            <person name="Natvig D.O."/>
            <person name="Lalanne C."/>
            <person name="Gautier V."/>
            <person name="Ament-Velasquez S.L."/>
            <person name="Kruys A."/>
            <person name="Hutchinson M.I."/>
            <person name="Powell A.J."/>
            <person name="Barry K."/>
            <person name="Miller A.N."/>
            <person name="Grigoriev I.V."/>
            <person name="Debuchy R."/>
            <person name="Gladieux P."/>
            <person name="Hiltunen Thoren M."/>
            <person name="Johannesson H."/>
        </authorList>
    </citation>
    <scope>NUCLEOTIDE SEQUENCE</scope>
    <source>
        <strain evidence="3">PSN309</strain>
    </source>
</reference>
<evidence type="ECO:0000256" key="1">
    <source>
        <dbReference type="SAM" id="Coils"/>
    </source>
</evidence>
<dbReference type="GO" id="GO:0005783">
    <property type="term" value="C:endoplasmic reticulum"/>
    <property type="evidence" value="ECO:0007669"/>
    <property type="project" value="TreeGrafter"/>
</dbReference>
<organism evidence="3 4">
    <name type="scientific">Podospora australis</name>
    <dbReference type="NCBI Taxonomy" id="1536484"/>
    <lineage>
        <taxon>Eukaryota</taxon>
        <taxon>Fungi</taxon>
        <taxon>Dikarya</taxon>
        <taxon>Ascomycota</taxon>
        <taxon>Pezizomycotina</taxon>
        <taxon>Sordariomycetes</taxon>
        <taxon>Sordariomycetidae</taxon>
        <taxon>Sordariales</taxon>
        <taxon>Podosporaceae</taxon>
        <taxon>Podospora</taxon>
    </lineage>
</organism>
<feature type="compositionally biased region" description="Basic and acidic residues" evidence="2">
    <location>
        <begin position="51"/>
        <end position="64"/>
    </location>
</feature>
<comment type="caution">
    <text evidence="3">The sequence shown here is derived from an EMBL/GenBank/DDBJ whole genome shotgun (WGS) entry which is preliminary data.</text>
</comment>
<dbReference type="PANTHER" id="PTHR31027">
    <property type="entry name" value="NUCLEAR SEGREGATION PROTEIN BFR1"/>
    <property type="match status" value="1"/>
</dbReference>
<dbReference type="GO" id="GO:0008298">
    <property type="term" value="P:intracellular mRNA localization"/>
    <property type="evidence" value="ECO:0007669"/>
    <property type="project" value="TreeGrafter"/>
</dbReference>
<name>A0AAN7ANT3_9PEZI</name>
<keyword evidence="1" id="KW-0175">Coiled coil</keyword>
<dbReference type="InterPro" id="IPR039604">
    <property type="entry name" value="Bfr1"/>
</dbReference>
<proteinExistence type="predicted"/>
<dbReference type="Gene3D" id="1.10.287.1490">
    <property type="match status" value="1"/>
</dbReference>
<feature type="compositionally biased region" description="Basic and acidic residues" evidence="2">
    <location>
        <begin position="462"/>
        <end position="498"/>
    </location>
</feature>
<dbReference type="EMBL" id="MU864350">
    <property type="protein sequence ID" value="KAK4193569.1"/>
    <property type="molecule type" value="Genomic_DNA"/>
</dbReference>
<feature type="region of interest" description="Disordered" evidence="2">
    <location>
        <begin position="445"/>
        <end position="498"/>
    </location>
</feature>
<feature type="region of interest" description="Disordered" evidence="2">
    <location>
        <begin position="51"/>
        <end position="73"/>
    </location>
</feature>
<dbReference type="PANTHER" id="PTHR31027:SF2">
    <property type="entry name" value="LEBERCILIN DOMAIN-CONTAINING PROTEIN"/>
    <property type="match status" value="1"/>
</dbReference>
<feature type="region of interest" description="Disordered" evidence="2">
    <location>
        <begin position="356"/>
        <end position="382"/>
    </location>
</feature>
<dbReference type="GO" id="GO:0003729">
    <property type="term" value="F:mRNA binding"/>
    <property type="evidence" value="ECO:0007669"/>
    <property type="project" value="TreeGrafter"/>
</dbReference>
<dbReference type="AlphaFoldDB" id="A0AAN7ANT3"/>
<reference evidence="3" key="2">
    <citation type="submission" date="2023-05" db="EMBL/GenBank/DDBJ databases">
        <authorList>
            <consortium name="Lawrence Berkeley National Laboratory"/>
            <person name="Steindorff A."/>
            <person name="Hensen N."/>
            <person name="Bonometti L."/>
            <person name="Westerberg I."/>
            <person name="Brannstrom I.O."/>
            <person name="Guillou S."/>
            <person name="Cros-Aarteil S."/>
            <person name="Calhoun S."/>
            <person name="Haridas S."/>
            <person name="Kuo A."/>
            <person name="Mondo S."/>
            <person name="Pangilinan J."/>
            <person name="Riley R."/>
            <person name="Labutti K."/>
            <person name="Andreopoulos B."/>
            <person name="Lipzen A."/>
            <person name="Chen C."/>
            <person name="Yanf M."/>
            <person name="Daum C."/>
            <person name="Ng V."/>
            <person name="Clum A."/>
            <person name="Ohm R."/>
            <person name="Martin F."/>
            <person name="Silar P."/>
            <person name="Natvig D."/>
            <person name="Lalanne C."/>
            <person name="Gautier V."/>
            <person name="Ament-Velasquez S.L."/>
            <person name="Kruys A."/>
            <person name="Hutchinson M.I."/>
            <person name="Powell A.J."/>
            <person name="Barry K."/>
            <person name="Miller A.N."/>
            <person name="Grigoriev I.V."/>
            <person name="Debuchy R."/>
            <person name="Gladieux P."/>
            <person name="Thoren M.H."/>
            <person name="Johannesson H."/>
        </authorList>
    </citation>
    <scope>NUCLEOTIDE SEQUENCE</scope>
    <source>
        <strain evidence="3">PSN309</strain>
    </source>
</reference>
<dbReference type="GO" id="GO:0042175">
    <property type="term" value="C:nuclear outer membrane-endoplasmic reticulum membrane network"/>
    <property type="evidence" value="ECO:0007669"/>
    <property type="project" value="TreeGrafter"/>
</dbReference>
<evidence type="ECO:0000313" key="4">
    <source>
        <dbReference type="Proteomes" id="UP001302126"/>
    </source>
</evidence>
<protein>
    <recommendedName>
        <fullName evidence="5">Nuclear segregation protein</fullName>
    </recommendedName>
</protein>
<accession>A0AAN7ANT3</accession>
<gene>
    <name evidence="3" type="ORF">QBC35DRAFT_371529</name>
</gene>
<feature type="compositionally biased region" description="Low complexity" evidence="2">
    <location>
        <begin position="7"/>
        <end position="20"/>
    </location>
</feature>
<feature type="region of interest" description="Disordered" evidence="2">
    <location>
        <begin position="1"/>
        <end position="22"/>
    </location>
</feature>